<feature type="compositionally biased region" description="Basic and acidic residues" evidence="1">
    <location>
        <begin position="50"/>
        <end position="70"/>
    </location>
</feature>
<reference evidence="2" key="1">
    <citation type="submission" date="2013-08" db="EMBL/GenBank/DDBJ databases">
        <authorList>
            <person name="Durkin A.S."/>
            <person name="Haft D.R."/>
            <person name="McCorrison J."/>
            <person name="Torralba M."/>
            <person name="Gillis M."/>
            <person name="Haft D.H."/>
            <person name="Methe B."/>
            <person name="Sutton G."/>
            <person name="Nelson K.E."/>
        </authorList>
    </citation>
    <scope>NUCLEOTIDE SEQUENCE [LARGE SCALE GENOMIC DNA]</scope>
    <source>
        <strain evidence="2">F0233</strain>
    </source>
</reference>
<feature type="region of interest" description="Disordered" evidence="1">
    <location>
        <begin position="1"/>
        <end position="70"/>
    </location>
</feature>
<organism evidence="2 3">
    <name type="scientific">Propionibacterium acidifaciens F0233</name>
    <dbReference type="NCBI Taxonomy" id="553198"/>
    <lineage>
        <taxon>Bacteria</taxon>
        <taxon>Bacillati</taxon>
        <taxon>Actinomycetota</taxon>
        <taxon>Actinomycetes</taxon>
        <taxon>Propionibacteriales</taxon>
        <taxon>Propionibacteriaceae</taxon>
        <taxon>Propionibacterium</taxon>
    </lineage>
</organism>
<name>U2QND9_9ACTN</name>
<proteinExistence type="predicted"/>
<evidence type="ECO:0000313" key="2">
    <source>
        <dbReference type="EMBL" id="ERK57729.1"/>
    </source>
</evidence>
<gene>
    <name evidence="2" type="ORF">HMPREF0682_1789</name>
</gene>
<evidence type="ECO:0000313" key="3">
    <source>
        <dbReference type="Proteomes" id="UP000017052"/>
    </source>
</evidence>
<keyword evidence="3" id="KW-1185">Reference proteome</keyword>
<feature type="compositionally biased region" description="Basic residues" evidence="1">
    <location>
        <begin position="15"/>
        <end position="41"/>
    </location>
</feature>
<dbReference type="Proteomes" id="UP000017052">
    <property type="component" value="Unassembled WGS sequence"/>
</dbReference>
<evidence type="ECO:0000256" key="1">
    <source>
        <dbReference type="SAM" id="MobiDB-lite"/>
    </source>
</evidence>
<comment type="caution">
    <text evidence="2">The sequence shown here is derived from an EMBL/GenBank/DDBJ whole genome shotgun (WGS) entry which is preliminary data.</text>
</comment>
<sequence length="70" mass="8403">MNPGHLPIFLPAPRRPFRSSRRRRPPCPARRRSWARRRIHLRITTLPAPERSRRDRAEGDSQRAPRPYLE</sequence>
<dbReference type="EMBL" id="ACVN02000148">
    <property type="protein sequence ID" value="ERK57729.1"/>
    <property type="molecule type" value="Genomic_DNA"/>
</dbReference>
<dbReference type="AlphaFoldDB" id="U2QND9"/>
<protein>
    <submittedName>
        <fullName evidence="2">Uncharacterized protein</fullName>
    </submittedName>
</protein>
<accession>U2QND9</accession>